<keyword evidence="5" id="KW-0560">Oxidoreductase</keyword>
<comment type="cofactor">
    <cofactor evidence="1 5">
        <name>FAD</name>
        <dbReference type="ChEBI" id="CHEBI:57692"/>
    </cofactor>
</comment>
<dbReference type="InterPro" id="IPR006091">
    <property type="entry name" value="Acyl-CoA_Oxase/DH_mid-dom"/>
</dbReference>
<gene>
    <name evidence="9" type="ORF">GCM10023216_13480</name>
</gene>
<comment type="similarity">
    <text evidence="2 5">Belongs to the acyl-CoA dehydrogenase family.</text>
</comment>
<dbReference type="PROSITE" id="PS00072">
    <property type="entry name" value="ACYL_COA_DH_1"/>
    <property type="match status" value="1"/>
</dbReference>
<dbReference type="EMBL" id="BAABID010000007">
    <property type="protein sequence ID" value="GAA4724721.1"/>
    <property type="molecule type" value="Genomic_DNA"/>
</dbReference>
<feature type="domain" description="Acyl-CoA dehydrogenase/oxidase N-terminal" evidence="8">
    <location>
        <begin position="11"/>
        <end position="122"/>
    </location>
</feature>
<name>A0ABP8YAT0_9MICO</name>
<dbReference type="Gene3D" id="1.10.540.10">
    <property type="entry name" value="Acyl-CoA dehydrogenase/oxidase, N-terminal domain"/>
    <property type="match status" value="1"/>
</dbReference>
<evidence type="ECO:0000256" key="5">
    <source>
        <dbReference type="RuleBase" id="RU362125"/>
    </source>
</evidence>
<keyword evidence="4 5" id="KW-0274">FAD</keyword>
<dbReference type="InterPro" id="IPR036250">
    <property type="entry name" value="AcylCo_DH-like_C"/>
</dbReference>
<evidence type="ECO:0000256" key="3">
    <source>
        <dbReference type="ARBA" id="ARBA00022630"/>
    </source>
</evidence>
<evidence type="ECO:0000259" key="6">
    <source>
        <dbReference type="Pfam" id="PF00441"/>
    </source>
</evidence>
<dbReference type="PROSITE" id="PS00073">
    <property type="entry name" value="ACYL_COA_DH_2"/>
    <property type="match status" value="1"/>
</dbReference>
<dbReference type="InterPro" id="IPR006089">
    <property type="entry name" value="Acyl-CoA_DH_CS"/>
</dbReference>
<evidence type="ECO:0000313" key="10">
    <source>
        <dbReference type="Proteomes" id="UP001500956"/>
    </source>
</evidence>
<dbReference type="Gene3D" id="2.40.110.10">
    <property type="entry name" value="Butyryl-CoA Dehydrogenase, subunit A, domain 2"/>
    <property type="match status" value="1"/>
</dbReference>
<protein>
    <submittedName>
        <fullName evidence="9">Acyl-CoA dehydrogenase family protein</fullName>
    </submittedName>
</protein>
<reference evidence="10" key="1">
    <citation type="journal article" date="2019" name="Int. J. Syst. Evol. Microbiol.">
        <title>The Global Catalogue of Microorganisms (GCM) 10K type strain sequencing project: providing services to taxonomists for standard genome sequencing and annotation.</title>
        <authorList>
            <consortium name="The Broad Institute Genomics Platform"/>
            <consortium name="The Broad Institute Genome Sequencing Center for Infectious Disease"/>
            <person name="Wu L."/>
            <person name="Ma J."/>
        </authorList>
    </citation>
    <scope>NUCLEOTIDE SEQUENCE [LARGE SCALE GENOMIC DNA]</scope>
    <source>
        <strain evidence="10">JCM 18063</strain>
    </source>
</reference>
<sequence length="397" mass="42264">MIADTSSTALTDRQRKLSQTVREFADDVVAPAAYRYDTERRLPVEIIAQMGELGLFGLPFPVDVGGQGEDYVSLCLAVEALARVDQSIAVTLEAGVGLGIMPIYRHGTAAQRERWLPDLVSGRALGAFGLTEAGAGSDAGATRTTARLEHGTGGSADDGEWVIDGSKQFITNSGTPITSVITITAVTDRREDGTPELSTILVPSGTPGLTVGESYDKVGWHTSDTHPLTLEGVRVPKDNLLGERGRGYANFLRALDEGRIAFAALATGAAQGCLEEAVRYAREREVFGHAIGANQHVAFTLARMQARVHAARLCWLDAAQKLVHGKPFKAEASVAKLTSGEAAMANARDASQIFGGYGFLNENPVARHYRDAKVLEVGEGTTEVQLMIIARDLGFAA</sequence>
<dbReference type="PANTHER" id="PTHR43884:SF12">
    <property type="entry name" value="ISOVALERYL-COA DEHYDROGENASE, MITOCHONDRIAL-RELATED"/>
    <property type="match status" value="1"/>
</dbReference>
<evidence type="ECO:0000259" key="7">
    <source>
        <dbReference type="Pfam" id="PF02770"/>
    </source>
</evidence>
<dbReference type="Pfam" id="PF02770">
    <property type="entry name" value="Acyl-CoA_dh_M"/>
    <property type="match status" value="1"/>
</dbReference>
<dbReference type="Pfam" id="PF00441">
    <property type="entry name" value="Acyl-CoA_dh_1"/>
    <property type="match status" value="1"/>
</dbReference>
<dbReference type="InterPro" id="IPR009075">
    <property type="entry name" value="AcylCo_DH/oxidase_C"/>
</dbReference>
<evidence type="ECO:0000256" key="1">
    <source>
        <dbReference type="ARBA" id="ARBA00001974"/>
    </source>
</evidence>
<evidence type="ECO:0000313" key="9">
    <source>
        <dbReference type="EMBL" id="GAA4724721.1"/>
    </source>
</evidence>
<dbReference type="Gene3D" id="1.20.140.10">
    <property type="entry name" value="Butyryl-CoA Dehydrogenase, subunit A, domain 3"/>
    <property type="match status" value="1"/>
</dbReference>
<dbReference type="Pfam" id="PF02771">
    <property type="entry name" value="Acyl-CoA_dh_N"/>
    <property type="match status" value="1"/>
</dbReference>
<proteinExistence type="inferred from homology"/>
<comment type="caution">
    <text evidence="9">The sequence shown here is derived from an EMBL/GenBank/DDBJ whole genome shotgun (WGS) entry which is preliminary data.</text>
</comment>
<feature type="domain" description="Acyl-CoA oxidase/dehydrogenase middle" evidence="7">
    <location>
        <begin position="127"/>
        <end position="233"/>
    </location>
</feature>
<dbReference type="SUPFAM" id="SSF47203">
    <property type="entry name" value="Acyl-CoA dehydrogenase C-terminal domain-like"/>
    <property type="match status" value="1"/>
</dbReference>
<accession>A0ABP8YAT0</accession>
<dbReference type="RefSeq" id="WP_172153294.1">
    <property type="nucleotide sequence ID" value="NZ_BAABID010000007.1"/>
</dbReference>
<dbReference type="InterPro" id="IPR013786">
    <property type="entry name" value="AcylCoA_DH/ox_N"/>
</dbReference>
<dbReference type="Proteomes" id="UP001500956">
    <property type="component" value="Unassembled WGS sequence"/>
</dbReference>
<organism evidence="9 10">
    <name type="scientific">Isoptericola chiayiensis</name>
    <dbReference type="NCBI Taxonomy" id="579446"/>
    <lineage>
        <taxon>Bacteria</taxon>
        <taxon>Bacillati</taxon>
        <taxon>Actinomycetota</taxon>
        <taxon>Actinomycetes</taxon>
        <taxon>Micrococcales</taxon>
        <taxon>Promicromonosporaceae</taxon>
        <taxon>Isoptericola</taxon>
    </lineage>
</organism>
<keyword evidence="10" id="KW-1185">Reference proteome</keyword>
<evidence type="ECO:0000256" key="4">
    <source>
        <dbReference type="ARBA" id="ARBA00022827"/>
    </source>
</evidence>
<feature type="domain" description="Acyl-CoA dehydrogenase/oxidase C-terminal" evidence="6">
    <location>
        <begin position="245"/>
        <end position="393"/>
    </location>
</feature>
<dbReference type="PANTHER" id="PTHR43884">
    <property type="entry name" value="ACYL-COA DEHYDROGENASE"/>
    <property type="match status" value="1"/>
</dbReference>
<evidence type="ECO:0000256" key="2">
    <source>
        <dbReference type="ARBA" id="ARBA00009347"/>
    </source>
</evidence>
<keyword evidence="3 5" id="KW-0285">Flavoprotein</keyword>
<dbReference type="InterPro" id="IPR037069">
    <property type="entry name" value="AcylCoA_DH/ox_N_sf"/>
</dbReference>
<dbReference type="InterPro" id="IPR046373">
    <property type="entry name" value="Acyl-CoA_Oxase/DH_mid-dom_sf"/>
</dbReference>
<evidence type="ECO:0000259" key="8">
    <source>
        <dbReference type="Pfam" id="PF02771"/>
    </source>
</evidence>
<dbReference type="PIRSF" id="PIRSF016578">
    <property type="entry name" value="HsaA"/>
    <property type="match status" value="1"/>
</dbReference>
<dbReference type="InterPro" id="IPR009100">
    <property type="entry name" value="AcylCoA_DH/oxidase_NM_dom_sf"/>
</dbReference>
<dbReference type="SUPFAM" id="SSF56645">
    <property type="entry name" value="Acyl-CoA dehydrogenase NM domain-like"/>
    <property type="match status" value="1"/>
</dbReference>